<dbReference type="EMBL" id="JABCRI010000002">
    <property type="protein sequence ID" value="KAF8411474.1"/>
    <property type="molecule type" value="Genomic_DNA"/>
</dbReference>
<sequence>MLRLSDLGFVTALAIKCVVVVLALIALVSAAMLEDIVWDKFGGSDDHIVPHPGDEQVDECAAQGDHHKKPLSEVVSVVTKSGNNKYAAIDVTQGKDKTCFSIMKDEKDPMLEKGSWSHTPDGVFPASCDTDSIKEVTSLASDDTRISGHCFTSSNIDSIGNEFCADDPILSDGCAAVDNLWPDIGNFEDVDKMFRSCDSTFGQGNVNNDNELSWFSPSSHFFDGSEDALKAGFKSSCSESSALQSTSEHHETAMKYMPNSARPLINDAEKQSVPNTYKTRSLALDADEPVAIGHSSYTNLMDVTAENKEFMSMRQINLQRKRLKHKNQSEGNRKDQHSEYLSGGSFCSHGTLKQFAVVDLPSVPSPQQVFPSPGPQLQQQKQNLETDSLNYLHTYIPYVHLEYSRPSDQILVTPAPFSIKSENKGHFSLSRKASSHACNHVQTMERFPDPLADSPAMTPDKNTKKLHQQQEVQATLNIDPRHEDLVQAAFTDQVPVEKLEHQVQNEDHSDVEEACIPAVEVDSSTVQESSCMSSVLGEISVEATSFQQLQYVMEQLDIRTKLCIRESLYRLARSAEHRHNFGNSNGGSRDGRDRSGVLTTEESNKCTGFMDMETVTNPIDRSIACLLFHRPSGPSTRPTNGALFLESHTAIRVSITNQPVMAENLVCQGEIGGGADSKLLITEQY</sequence>
<dbReference type="OrthoDB" id="618331at2759"/>
<protein>
    <recommendedName>
        <fullName evidence="3">Protein LNK1</fullName>
    </recommendedName>
</protein>
<dbReference type="PANTHER" id="PTHR33334:SF8">
    <property type="entry name" value="PROTEIN LNK1"/>
    <property type="match status" value="1"/>
</dbReference>
<reference evidence="1 2" key="1">
    <citation type="submission" date="2020-04" db="EMBL/GenBank/DDBJ databases">
        <title>Plant Genome Project.</title>
        <authorList>
            <person name="Zhang R.-G."/>
        </authorList>
    </citation>
    <scope>NUCLEOTIDE SEQUENCE [LARGE SCALE GENOMIC DNA]</scope>
    <source>
        <strain evidence="1">YNK0</strain>
        <tissue evidence="1">Leaf</tissue>
    </source>
</reference>
<dbReference type="GO" id="GO:0006355">
    <property type="term" value="P:regulation of DNA-templated transcription"/>
    <property type="evidence" value="ECO:0007669"/>
    <property type="project" value="InterPro"/>
</dbReference>
<name>A0A834ZPS8_TETSI</name>
<dbReference type="GO" id="GO:0007623">
    <property type="term" value="P:circadian rhythm"/>
    <property type="evidence" value="ECO:0007669"/>
    <property type="project" value="InterPro"/>
</dbReference>
<keyword evidence="2" id="KW-1185">Reference proteome</keyword>
<dbReference type="Proteomes" id="UP000655225">
    <property type="component" value="Unassembled WGS sequence"/>
</dbReference>
<evidence type="ECO:0000313" key="2">
    <source>
        <dbReference type="Proteomes" id="UP000655225"/>
    </source>
</evidence>
<dbReference type="InterPro" id="IPR039928">
    <property type="entry name" value="LNK"/>
</dbReference>
<evidence type="ECO:0008006" key="3">
    <source>
        <dbReference type="Google" id="ProtNLM"/>
    </source>
</evidence>
<gene>
    <name evidence="1" type="ORF">HHK36_004025</name>
</gene>
<dbReference type="AlphaFoldDB" id="A0A834ZPS8"/>
<comment type="caution">
    <text evidence="1">The sequence shown here is derived from an EMBL/GenBank/DDBJ whole genome shotgun (WGS) entry which is preliminary data.</text>
</comment>
<dbReference type="OMA" id="PWPENNR"/>
<accession>A0A834ZPS8</accession>
<organism evidence="1 2">
    <name type="scientific">Tetracentron sinense</name>
    <name type="common">Spur-leaf</name>
    <dbReference type="NCBI Taxonomy" id="13715"/>
    <lineage>
        <taxon>Eukaryota</taxon>
        <taxon>Viridiplantae</taxon>
        <taxon>Streptophyta</taxon>
        <taxon>Embryophyta</taxon>
        <taxon>Tracheophyta</taxon>
        <taxon>Spermatophyta</taxon>
        <taxon>Magnoliopsida</taxon>
        <taxon>Trochodendrales</taxon>
        <taxon>Trochodendraceae</taxon>
        <taxon>Tetracentron</taxon>
    </lineage>
</organism>
<dbReference type="PANTHER" id="PTHR33334">
    <property type="entry name" value="PROTEIN LNK1"/>
    <property type="match status" value="1"/>
</dbReference>
<proteinExistence type="predicted"/>
<evidence type="ECO:0000313" key="1">
    <source>
        <dbReference type="EMBL" id="KAF8411474.1"/>
    </source>
</evidence>